<keyword evidence="4" id="KW-1185">Reference proteome</keyword>
<dbReference type="GO" id="GO:0043291">
    <property type="term" value="C:RAVE complex"/>
    <property type="evidence" value="ECO:0007669"/>
    <property type="project" value="TreeGrafter"/>
</dbReference>
<evidence type="ECO:0000256" key="2">
    <source>
        <dbReference type="SAM" id="MobiDB-lite"/>
    </source>
</evidence>
<dbReference type="Proteomes" id="UP001445076">
    <property type="component" value="Unassembled WGS sequence"/>
</dbReference>
<feature type="coiled-coil region" evidence="1">
    <location>
        <begin position="797"/>
        <end position="824"/>
    </location>
</feature>
<name>A0AAW0VPH2_CHEQU</name>
<evidence type="ECO:0000256" key="1">
    <source>
        <dbReference type="SAM" id="Coils"/>
    </source>
</evidence>
<keyword evidence="1" id="KW-0175">Coiled coil</keyword>
<dbReference type="GO" id="GO:0007035">
    <property type="term" value="P:vacuolar acidification"/>
    <property type="evidence" value="ECO:0007669"/>
    <property type="project" value="TreeGrafter"/>
</dbReference>
<feature type="region of interest" description="Disordered" evidence="2">
    <location>
        <begin position="934"/>
        <end position="974"/>
    </location>
</feature>
<dbReference type="EMBL" id="JARKIK010003486">
    <property type="protein sequence ID" value="KAK8718943.1"/>
    <property type="molecule type" value="Genomic_DNA"/>
</dbReference>
<dbReference type="PANTHER" id="PTHR13950">
    <property type="entry name" value="RABCONNECTIN-RELATED"/>
    <property type="match status" value="1"/>
</dbReference>
<accession>A0AAW0VPH2</accession>
<dbReference type="PANTHER" id="PTHR13950:SF9">
    <property type="entry name" value="RABCONNECTIN-3A"/>
    <property type="match status" value="1"/>
</dbReference>
<sequence>ETDIPLVPSISGVTTTGEAEQSFVIHWLNNKEMHFTSEAENILLEISRRAMEKETASLDHDRHSEISDPEDPRLRATANVRLGSRTPSHMTSRTRSIDDDDPVSQHSASARSHQPLSAATSSTSIATDVTTATTSALGDALDRRIEILLRDWHQTSDVLFSIHPVDGSLLVWIVDFLDDYPGSFRQAQVSFSARIPNALPLGDAMTMSPNLAIYNGTTPSFLKQLLKLELAHEEELRGGKNKSKSNLTLASNEERDVLSGASNPSPIISMTTKHSNGSLNLWHLTVAEGSRFTQVLNISHFTRVCGHRFQLNDIKCHPVLPLLLSTSHHNKREISPGNPPSTDETPLICIQDSTYKDWCSELILWRVDAVGPLSKSGGVTELARINSPQVSAFSNAAWIPTLLPSTTLGSVSNSPSACFVASDGECLRVYQAVIDGRALLAEISTAERKKRMMESTLSLSTDSSLQEQAGQVNLADIFDIVSEQSTARPGCVIELDAIGDATNDWQNTQFLHVFQEGLIRGECGSSVGLPLHVSAAYSGRIACAYQTPGQDSAFSTGSDGSIQFSCSLAIYECESTGGSQWVLEDKFDIQDIVSNPGECSMADLDLAYLSKVAQGRSTTRLTSTLSSEDLSQAYHTSSVFSVDAIHSVSSQLLVPSPSTLHSLRNQRFDKRGVSVKQKHPVQIDWVSQEDGSHLLTVAIGTKILAYTSVADDIAMVSCQGKMKDKESRPRPVLQKSLSLHALSDTNLPRWMRLEKLSLTTADGLAPLPMQMSWVRDGILVVGMDNEMHVYSQWHVPASTDQKNIQQQQQEAVNAKDEGRELTKADLKLYLQESSHSAKSATSMSHVASFSILSALDNKMKKGLGEVMSAPVDDADSAAISGIFEASHIASPVLPQYHPRQLMELLNCGKIRRVKAILAHLVRCLSQLGQRSTDSAYRSSLSDAEDNRNRNWSRSRTLSMSGNQGGSTSRDGRGSVTLLPEELTLDYIEVTAIPPLPLWLLLEADKDTQNQQTKKTDNKEDTYVELFGTPTISVDEDLTLDDEEDIGSRRKSLSHEVKSIAFFGPRQAQILAALLTHTHLPGLSSLDQMHLLALADTVASCNVDFADRFDINKAKEALAKETFSRTSTDEPS</sequence>
<feature type="compositionally biased region" description="Polar residues" evidence="2">
    <location>
        <begin position="85"/>
        <end position="94"/>
    </location>
</feature>
<comment type="caution">
    <text evidence="3">The sequence shown here is derived from an EMBL/GenBank/DDBJ whole genome shotgun (WGS) entry which is preliminary data.</text>
</comment>
<dbReference type="InterPro" id="IPR052208">
    <property type="entry name" value="DmX-like/RAVE_component"/>
</dbReference>
<organism evidence="3 4">
    <name type="scientific">Cherax quadricarinatus</name>
    <name type="common">Australian red claw crayfish</name>
    <dbReference type="NCBI Taxonomy" id="27406"/>
    <lineage>
        <taxon>Eukaryota</taxon>
        <taxon>Metazoa</taxon>
        <taxon>Ecdysozoa</taxon>
        <taxon>Arthropoda</taxon>
        <taxon>Crustacea</taxon>
        <taxon>Multicrustacea</taxon>
        <taxon>Malacostraca</taxon>
        <taxon>Eumalacostraca</taxon>
        <taxon>Eucarida</taxon>
        <taxon>Decapoda</taxon>
        <taxon>Pleocyemata</taxon>
        <taxon>Astacidea</taxon>
        <taxon>Parastacoidea</taxon>
        <taxon>Parastacidae</taxon>
        <taxon>Cherax</taxon>
    </lineage>
</organism>
<evidence type="ECO:0000313" key="4">
    <source>
        <dbReference type="Proteomes" id="UP001445076"/>
    </source>
</evidence>
<feature type="compositionally biased region" description="Basic and acidic residues" evidence="2">
    <location>
        <begin position="54"/>
        <end position="74"/>
    </location>
</feature>
<feature type="compositionally biased region" description="Polar residues" evidence="2">
    <location>
        <begin position="949"/>
        <end position="968"/>
    </location>
</feature>
<feature type="non-terminal residue" evidence="3">
    <location>
        <position position="1131"/>
    </location>
</feature>
<evidence type="ECO:0000313" key="3">
    <source>
        <dbReference type="EMBL" id="KAK8718943.1"/>
    </source>
</evidence>
<dbReference type="AlphaFoldDB" id="A0AAW0VPH2"/>
<feature type="region of interest" description="Disordered" evidence="2">
    <location>
        <begin position="54"/>
        <end position="124"/>
    </location>
</feature>
<protein>
    <submittedName>
        <fullName evidence="3">Uncharacterized protein</fullName>
    </submittedName>
</protein>
<gene>
    <name evidence="3" type="ORF">OTU49_014346</name>
</gene>
<reference evidence="3 4" key="1">
    <citation type="journal article" date="2024" name="BMC Genomics">
        <title>Genome assembly of redclaw crayfish (Cherax quadricarinatus) provides insights into its immune adaptation and hypoxia tolerance.</title>
        <authorList>
            <person name="Liu Z."/>
            <person name="Zheng J."/>
            <person name="Li H."/>
            <person name="Fang K."/>
            <person name="Wang S."/>
            <person name="He J."/>
            <person name="Zhou D."/>
            <person name="Weng S."/>
            <person name="Chi M."/>
            <person name="Gu Z."/>
            <person name="He J."/>
            <person name="Li F."/>
            <person name="Wang M."/>
        </authorList>
    </citation>
    <scope>NUCLEOTIDE SEQUENCE [LARGE SCALE GENOMIC DNA]</scope>
    <source>
        <strain evidence="3">ZL_2023a</strain>
    </source>
</reference>
<feature type="region of interest" description="Disordered" evidence="2">
    <location>
        <begin position="237"/>
        <end position="265"/>
    </location>
</feature>
<feature type="non-terminal residue" evidence="3">
    <location>
        <position position="1"/>
    </location>
</feature>
<feature type="compositionally biased region" description="Polar residues" evidence="2">
    <location>
        <begin position="104"/>
        <end position="115"/>
    </location>
</feature>
<proteinExistence type="predicted"/>